<dbReference type="Gene3D" id="3.40.50.720">
    <property type="entry name" value="NAD(P)-binding Rossmann-like Domain"/>
    <property type="match status" value="1"/>
</dbReference>
<name>A0A0H4WNG8_9BACT</name>
<reference evidence="3 4" key="1">
    <citation type="journal article" date="2016" name="PLoS ONE">
        <title>Complete Genome Sequence and Comparative Genomics of a Novel Myxobacterium Myxococcus hansupus.</title>
        <authorList>
            <person name="Sharma G."/>
            <person name="Narwani T."/>
            <person name="Subramanian S."/>
        </authorList>
    </citation>
    <scope>NUCLEOTIDE SEQUENCE [LARGE SCALE GENOMIC DNA]</scope>
    <source>
        <strain evidence="4">mixupus</strain>
    </source>
</reference>
<dbReference type="PANTHER" id="PTHR24320">
    <property type="entry name" value="RETINOL DEHYDROGENASE"/>
    <property type="match status" value="1"/>
</dbReference>
<gene>
    <name evidence="3" type="ORF">A176_000020</name>
</gene>
<dbReference type="SUPFAM" id="SSF51735">
    <property type="entry name" value="NAD(P)-binding Rossmann-fold domains"/>
    <property type="match status" value="1"/>
</dbReference>
<dbReference type="PATRIC" id="fig|1297742.4.peg.20"/>
<dbReference type="eggNOG" id="COG1028">
    <property type="taxonomic scope" value="Bacteria"/>
</dbReference>
<organism evidence="3 4">
    <name type="scientific">Pseudomyxococcus hansupus</name>
    <dbReference type="NCBI Taxonomy" id="1297742"/>
    <lineage>
        <taxon>Bacteria</taxon>
        <taxon>Pseudomonadati</taxon>
        <taxon>Myxococcota</taxon>
        <taxon>Myxococcia</taxon>
        <taxon>Myxococcales</taxon>
        <taxon>Cystobacterineae</taxon>
        <taxon>Myxococcaceae</taxon>
        <taxon>Pseudomyxococcus</taxon>
    </lineage>
</organism>
<evidence type="ECO:0000313" key="4">
    <source>
        <dbReference type="Proteomes" id="UP000009026"/>
    </source>
</evidence>
<dbReference type="KEGG" id="mym:A176_000020"/>
<dbReference type="InterPro" id="IPR020904">
    <property type="entry name" value="Sc_DH/Rdtase_CS"/>
</dbReference>
<comment type="similarity">
    <text evidence="1">Belongs to the short-chain dehydrogenases/reductases (SDR) family.</text>
</comment>
<dbReference type="Proteomes" id="UP000009026">
    <property type="component" value="Chromosome"/>
</dbReference>
<dbReference type="InterPro" id="IPR036291">
    <property type="entry name" value="NAD(P)-bd_dom_sf"/>
</dbReference>
<dbReference type="EMBL" id="CP012109">
    <property type="protein sequence ID" value="AKQ63108.1"/>
    <property type="molecule type" value="Genomic_DNA"/>
</dbReference>
<keyword evidence="2" id="KW-0560">Oxidoreductase</keyword>
<keyword evidence="4" id="KW-1185">Reference proteome</keyword>
<evidence type="ECO:0000256" key="1">
    <source>
        <dbReference type="ARBA" id="ARBA00006484"/>
    </source>
</evidence>
<dbReference type="Pfam" id="PF00106">
    <property type="entry name" value="adh_short"/>
    <property type="match status" value="2"/>
</dbReference>
<dbReference type="InterPro" id="IPR002347">
    <property type="entry name" value="SDR_fam"/>
</dbReference>
<sequence length="260" mass="27874">MAVLVRSPITEAPDVLAAEEAGRLRTYRADLSDFQSLRDALQELARKEPSIDVLFNNAAVGPGELLFSAQSRELCFEVNTVVPYVLTRALAPNVANSELKRVVHTSSNALLYVKSFEPKRLAHPTGKFRPLLGAYASSKLALSLWTQALADELSTQGISSVSACPGPNKTPLTASAGMPWPLGLVARFLFKPPRVGAGRIHSAALGSPGVPNGSFLIKGQVTPLPFAHSAQAVLDEVHGIYQREFTVNDSGREAGRVHAR</sequence>
<dbReference type="AlphaFoldDB" id="A0A0H4WNG8"/>
<dbReference type="PANTHER" id="PTHR24320:SF148">
    <property type="entry name" value="NAD(P)-BINDING ROSSMANN-FOLD SUPERFAMILY PROTEIN"/>
    <property type="match status" value="1"/>
</dbReference>
<accession>A0A0H4WNG8</accession>
<proteinExistence type="inferred from homology"/>
<evidence type="ECO:0000256" key="2">
    <source>
        <dbReference type="ARBA" id="ARBA00023002"/>
    </source>
</evidence>
<protein>
    <submittedName>
        <fullName evidence="3">Putative oxidoreductase</fullName>
    </submittedName>
</protein>
<evidence type="ECO:0000313" key="3">
    <source>
        <dbReference type="EMBL" id="AKQ63108.1"/>
    </source>
</evidence>
<dbReference type="PRINTS" id="PR00081">
    <property type="entry name" value="GDHRDH"/>
</dbReference>
<dbReference type="GO" id="GO:0016491">
    <property type="term" value="F:oxidoreductase activity"/>
    <property type="evidence" value="ECO:0007669"/>
    <property type="project" value="UniProtKB-KW"/>
</dbReference>
<dbReference type="STRING" id="1297742.A176_000020"/>
<dbReference type="PROSITE" id="PS00061">
    <property type="entry name" value="ADH_SHORT"/>
    <property type="match status" value="1"/>
</dbReference>